<protein>
    <submittedName>
        <fullName evidence="1">Uncharacterized protein</fullName>
    </submittedName>
</protein>
<dbReference type="InParanoid" id="A0A2H3CIY2"/>
<evidence type="ECO:0000313" key="2">
    <source>
        <dbReference type="Proteomes" id="UP000217790"/>
    </source>
</evidence>
<keyword evidence="2" id="KW-1185">Reference proteome</keyword>
<dbReference type="Proteomes" id="UP000217790">
    <property type="component" value="Unassembled WGS sequence"/>
</dbReference>
<accession>A0A2H3CIY2</accession>
<dbReference type="AlphaFoldDB" id="A0A2H3CIY2"/>
<sequence length="137" mass="15120">MLVVGGIIYSLLTVSSLFTISMHAAPVFELQASLSQHSVNIEAILTLSLIADVGSTEESVRNLEVGPVLDVKMLEDVPLLGRYPMTAHVKGLRGCFPSFPGYIAGKKTTAHRPPYDSASIDLSPYRFRQTCFWWFTE</sequence>
<gene>
    <name evidence="1" type="ORF">ARMGADRAFT_683547</name>
</gene>
<evidence type="ECO:0000313" key="1">
    <source>
        <dbReference type="EMBL" id="PBK83059.1"/>
    </source>
</evidence>
<name>A0A2H3CIY2_ARMGA</name>
<organism evidence="1 2">
    <name type="scientific">Armillaria gallica</name>
    <name type="common">Bulbous honey fungus</name>
    <name type="synonym">Armillaria bulbosa</name>
    <dbReference type="NCBI Taxonomy" id="47427"/>
    <lineage>
        <taxon>Eukaryota</taxon>
        <taxon>Fungi</taxon>
        <taxon>Dikarya</taxon>
        <taxon>Basidiomycota</taxon>
        <taxon>Agaricomycotina</taxon>
        <taxon>Agaricomycetes</taxon>
        <taxon>Agaricomycetidae</taxon>
        <taxon>Agaricales</taxon>
        <taxon>Marasmiineae</taxon>
        <taxon>Physalacriaceae</taxon>
        <taxon>Armillaria</taxon>
    </lineage>
</organism>
<dbReference type="EMBL" id="KZ293710">
    <property type="protein sequence ID" value="PBK83059.1"/>
    <property type="molecule type" value="Genomic_DNA"/>
</dbReference>
<reference evidence="2" key="1">
    <citation type="journal article" date="2017" name="Nat. Ecol. Evol.">
        <title>Genome expansion and lineage-specific genetic innovations in the forest pathogenic fungi Armillaria.</title>
        <authorList>
            <person name="Sipos G."/>
            <person name="Prasanna A.N."/>
            <person name="Walter M.C."/>
            <person name="O'Connor E."/>
            <person name="Balint B."/>
            <person name="Krizsan K."/>
            <person name="Kiss B."/>
            <person name="Hess J."/>
            <person name="Varga T."/>
            <person name="Slot J."/>
            <person name="Riley R."/>
            <person name="Boka B."/>
            <person name="Rigling D."/>
            <person name="Barry K."/>
            <person name="Lee J."/>
            <person name="Mihaltcheva S."/>
            <person name="LaButti K."/>
            <person name="Lipzen A."/>
            <person name="Waldron R."/>
            <person name="Moloney N.M."/>
            <person name="Sperisen C."/>
            <person name="Kredics L."/>
            <person name="Vagvoelgyi C."/>
            <person name="Patrignani A."/>
            <person name="Fitzpatrick D."/>
            <person name="Nagy I."/>
            <person name="Doyle S."/>
            <person name="Anderson J.B."/>
            <person name="Grigoriev I.V."/>
            <person name="Gueldener U."/>
            <person name="Muensterkoetter M."/>
            <person name="Nagy L.G."/>
        </authorList>
    </citation>
    <scope>NUCLEOTIDE SEQUENCE [LARGE SCALE GENOMIC DNA]</scope>
    <source>
        <strain evidence="2">Ar21-2</strain>
    </source>
</reference>
<proteinExistence type="predicted"/>